<feature type="transmembrane region" description="Helical" evidence="6">
    <location>
        <begin position="435"/>
        <end position="454"/>
    </location>
</feature>
<keyword evidence="2 6" id="KW-0812">Transmembrane</keyword>
<dbReference type="GO" id="GO:0005886">
    <property type="term" value="C:plasma membrane"/>
    <property type="evidence" value="ECO:0007669"/>
    <property type="project" value="UniProtKB-SubCell"/>
</dbReference>
<dbReference type="Proteomes" id="UP000198226">
    <property type="component" value="Chromosome I"/>
</dbReference>
<feature type="transmembrane region" description="Helical" evidence="6">
    <location>
        <begin position="162"/>
        <end position="184"/>
    </location>
</feature>
<feature type="transmembrane region" description="Helical" evidence="6">
    <location>
        <begin position="295"/>
        <end position="315"/>
    </location>
</feature>
<feature type="transmembrane region" description="Helical" evidence="6">
    <location>
        <begin position="128"/>
        <end position="150"/>
    </location>
</feature>
<keyword evidence="4 6" id="KW-0472">Membrane</keyword>
<dbReference type="PANTHER" id="PTHR42718">
    <property type="entry name" value="MAJOR FACILITATOR SUPERFAMILY MULTIDRUG TRANSPORTER MFSC"/>
    <property type="match status" value="1"/>
</dbReference>
<feature type="transmembrane region" description="Helical" evidence="6">
    <location>
        <begin position="327"/>
        <end position="348"/>
    </location>
</feature>
<dbReference type="PROSITE" id="PS50850">
    <property type="entry name" value="MFS"/>
    <property type="match status" value="1"/>
</dbReference>
<dbReference type="RefSeq" id="WP_067302514.1">
    <property type="nucleotide sequence ID" value="NZ_LRMV01000010.1"/>
</dbReference>
<evidence type="ECO:0000256" key="4">
    <source>
        <dbReference type="ARBA" id="ARBA00023136"/>
    </source>
</evidence>
<dbReference type="Pfam" id="PF07690">
    <property type="entry name" value="MFS_1"/>
    <property type="match status" value="1"/>
</dbReference>
<reference evidence="9" key="1">
    <citation type="submission" date="2016-06" db="EMBL/GenBank/DDBJ databases">
        <authorList>
            <person name="Varghese N."/>
            <person name="Submissions Spin"/>
        </authorList>
    </citation>
    <scope>NUCLEOTIDE SEQUENCE [LARGE SCALE GENOMIC DNA]</scope>
    <source>
        <strain evidence="9">DSM 44983</strain>
    </source>
</reference>
<feature type="transmembrane region" description="Helical" evidence="6">
    <location>
        <begin position="104"/>
        <end position="122"/>
    </location>
</feature>
<accession>A0A125Q224</accession>
<dbReference type="AlphaFoldDB" id="A0A125Q224"/>
<dbReference type="PANTHER" id="PTHR42718:SF39">
    <property type="entry name" value="ACTINORHODIN TRANSPORTER-RELATED"/>
    <property type="match status" value="1"/>
</dbReference>
<feature type="transmembrane region" description="Helical" evidence="6">
    <location>
        <begin position="360"/>
        <end position="383"/>
    </location>
</feature>
<evidence type="ECO:0000256" key="6">
    <source>
        <dbReference type="SAM" id="Phobius"/>
    </source>
</evidence>
<evidence type="ECO:0000256" key="1">
    <source>
        <dbReference type="ARBA" id="ARBA00004651"/>
    </source>
</evidence>
<dbReference type="InterPro" id="IPR011701">
    <property type="entry name" value="MFS"/>
</dbReference>
<dbReference type="CDD" id="cd17321">
    <property type="entry name" value="MFS_MMR_MDR_like"/>
    <property type="match status" value="1"/>
</dbReference>
<feature type="transmembrane region" description="Helical" evidence="6">
    <location>
        <begin position="389"/>
        <end position="414"/>
    </location>
</feature>
<feature type="transmembrane region" description="Helical" evidence="6">
    <location>
        <begin position="74"/>
        <end position="92"/>
    </location>
</feature>
<keyword evidence="9" id="KW-1185">Reference proteome</keyword>
<feature type="compositionally biased region" description="Pro residues" evidence="5">
    <location>
        <begin position="1"/>
        <end position="13"/>
    </location>
</feature>
<feature type="domain" description="Major facilitator superfamily (MFS) profile" evidence="7">
    <location>
        <begin position="38"/>
        <end position="565"/>
    </location>
</feature>
<feature type="transmembrane region" description="Helical" evidence="6">
    <location>
        <begin position="196"/>
        <end position="217"/>
    </location>
</feature>
<protein>
    <submittedName>
        <fullName evidence="8">Drug resistance transporter, EmrB/QacA subfamily</fullName>
    </submittedName>
</protein>
<dbReference type="GO" id="GO:0022857">
    <property type="term" value="F:transmembrane transporter activity"/>
    <property type="evidence" value="ECO:0007669"/>
    <property type="project" value="InterPro"/>
</dbReference>
<dbReference type="SUPFAM" id="SSF103473">
    <property type="entry name" value="MFS general substrate transporter"/>
    <property type="match status" value="1"/>
</dbReference>
<evidence type="ECO:0000313" key="8">
    <source>
        <dbReference type="EMBL" id="SCG48801.1"/>
    </source>
</evidence>
<evidence type="ECO:0000259" key="7">
    <source>
        <dbReference type="PROSITE" id="PS50850"/>
    </source>
</evidence>
<feature type="transmembrane region" description="Helical" evidence="6">
    <location>
        <begin position="254"/>
        <end position="275"/>
    </location>
</feature>
<proteinExistence type="predicted"/>
<comment type="subcellular location">
    <subcellularLocation>
        <location evidence="1">Cell membrane</location>
        <topology evidence="1">Multi-pass membrane protein</topology>
    </subcellularLocation>
</comment>
<evidence type="ECO:0000256" key="3">
    <source>
        <dbReference type="ARBA" id="ARBA00022989"/>
    </source>
</evidence>
<dbReference type="EMBL" id="LT607752">
    <property type="protein sequence ID" value="SCG48801.1"/>
    <property type="molecule type" value="Genomic_DNA"/>
</dbReference>
<evidence type="ECO:0000256" key="2">
    <source>
        <dbReference type="ARBA" id="ARBA00022692"/>
    </source>
</evidence>
<dbReference type="InterPro" id="IPR036259">
    <property type="entry name" value="MFS_trans_sf"/>
</dbReference>
<keyword evidence="3 6" id="KW-1133">Transmembrane helix</keyword>
<feature type="transmembrane region" description="Helical" evidence="6">
    <location>
        <begin position="37"/>
        <end position="62"/>
    </location>
</feature>
<evidence type="ECO:0000256" key="5">
    <source>
        <dbReference type="SAM" id="MobiDB-lite"/>
    </source>
</evidence>
<dbReference type="InterPro" id="IPR020846">
    <property type="entry name" value="MFS_dom"/>
</dbReference>
<feature type="transmembrane region" description="Helical" evidence="6">
    <location>
        <begin position="229"/>
        <end position="248"/>
    </location>
</feature>
<organism evidence="8 9">
    <name type="scientific">Micromonospora rifamycinica</name>
    <dbReference type="NCBI Taxonomy" id="291594"/>
    <lineage>
        <taxon>Bacteria</taxon>
        <taxon>Bacillati</taxon>
        <taxon>Actinomycetota</taxon>
        <taxon>Actinomycetes</taxon>
        <taxon>Micromonosporales</taxon>
        <taxon>Micromonosporaceae</taxon>
        <taxon>Micromonospora</taxon>
    </lineage>
</organism>
<feature type="region of interest" description="Disordered" evidence="5">
    <location>
        <begin position="1"/>
        <end position="25"/>
    </location>
</feature>
<feature type="transmembrane region" description="Helical" evidence="6">
    <location>
        <begin position="542"/>
        <end position="560"/>
    </location>
</feature>
<sequence length="568" mass="59655">MTPPRTRPSPSPAETPATPAAEPTVEPAPIAGRARAIALFAVLVGLLLDLLDIVIVNVALPTIQEDIGATSSNMQWMVGGYALAFATMLVTGGRLGDIYGRKRIFIIGMIGFATASLIAGIADNPEQLILARFFQGGMGALMVPQVLSILQVMYPPAERGRAFAGLSVVFAVGTVAGPIVGALLTAVNVANLTWRTVFLVNIPIAVVCLLITAKLVPESKGKSAQRLDVAGAALVGIGMLLLVFPLITGPEQGWPAWTLVSLAASVVTFAVLVAVQRRRTESPLIPMSLFSHRSFRGGLAVSLLFMSGVMPFFLVNTLYLQFGQGFSVIKAGLIGIMWGFAVPLFTAISARRITPKIGRLGLQLGLTMLIASMVILITVINQIDAANPWALAPGLVLGGAGMGMTFAPLLTYTLNDVPLDSAGAASGVFNTVQQMGAAIGIALSSMVFFIALAVQSSAVGDDLRNTVRDELTARGVPVATAESAADDARSCLTERIKAANPIADLDVCRAVSSQSGADVADRHDELQFTANRTAYQEATVRALVYQIVVFALAIAASFLLPRRVEHRG</sequence>
<dbReference type="OrthoDB" id="783189at2"/>
<evidence type="ECO:0000313" key="9">
    <source>
        <dbReference type="Proteomes" id="UP000198226"/>
    </source>
</evidence>
<feature type="compositionally biased region" description="Low complexity" evidence="5">
    <location>
        <begin position="14"/>
        <end position="25"/>
    </location>
</feature>
<gene>
    <name evidence="8" type="ORF">GA0070623_1618</name>
</gene>
<dbReference type="Gene3D" id="1.20.1250.20">
    <property type="entry name" value="MFS general substrate transporter like domains"/>
    <property type="match status" value="1"/>
</dbReference>
<name>A0A125Q224_9ACTN</name>